<gene>
    <name evidence="1" type="ORF">O1611_g7972</name>
</gene>
<keyword evidence="2" id="KW-1185">Reference proteome</keyword>
<reference evidence="1" key="1">
    <citation type="submission" date="2022-12" db="EMBL/GenBank/DDBJ databases">
        <title>Genome Sequence of Lasiodiplodia mahajangana.</title>
        <authorList>
            <person name="Buettner E."/>
        </authorList>
    </citation>
    <scope>NUCLEOTIDE SEQUENCE</scope>
    <source>
        <strain evidence="1">VT137</strain>
    </source>
</reference>
<evidence type="ECO:0000313" key="1">
    <source>
        <dbReference type="EMBL" id="KAJ8125666.1"/>
    </source>
</evidence>
<evidence type="ECO:0000313" key="2">
    <source>
        <dbReference type="Proteomes" id="UP001153332"/>
    </source>
</evidence>
<organism evidence="1 2">
    <name type="scientific">Lasiodiplodia mahajangana</name>
    <dbReference type="NCBI Taxonomy" id="1108764"/>
    <lineage>
        <taxon>Eukaryota</taxon>
        <taxon>Fungi</taxon>
        <taxon>Dikarya</taxon>
        <taxon>Ascomycota</taxon>
        <taxon>Pezizomycotina</taxon>
        <taxon>Dothideomycetes</taxon>
        <taxon>Dothideomycetes incertae sedis</taxon>
        <taxon>Botryosphaeriales</taxon>
        <taxon>Botryosphaeriaceae</taxon>
        <taxon>Lasiodiplodia</taxon>
    </lineage>
</organism>
<name>A0ACC2JE03_9PEZI</name>
<comment type="caution">
    <text evidence="1">The sequence shown here is derived from an EMBL/GenBank/DDBJ whole genome shotgun (WGS) entry which is preliminary data.</text>
</comment>
<protein>
    <submittedName>
        <fullName evidence="1">Uncharacterized protein</fullName>
    </submittedName>
</protein>
<dbReference type="Proteomes" id="UP001153332">
    <property type="component" value="Unassembled WGS sequence"/>
</dbReference>
<proteinExistence type="predicted"/>
<sequence length="924" mass="102487">MKGHSVLGLFLGVEGASAASLFSKPGDSAVIPSWDIQSSAKVGNDLQALSKPGLNTSSWHHINSSRCTLMGCLLQAGIYHEDDLFYSENLKKLDASQFHVPWLYRNEFTLDQRPDKHYFLQTHGITSKGDIFINGKQVASNLTQAGAYGGHEYDVSKILGKNNALVVRVHPTDYNYDLALGFVDWNPYPPDNGTGIWRNIEVKQTGPVALGPLRVTTETSLPEDDSTARVTLKSTARNLETHEVTLDLKGEVTSESGKSYTLNQTVKLGALKSEELVLSATIQNPEIWWPKQWGKQPLYTGQISVSVDKEVSDTVNDTFGIRHVTSKVNSHNDTIFYVNGLPFQVIGGGYSADMFLRWDSEKFMKQAQLTLDLGGNTIRLEGKNEQPELYKIADQMGLMVIAGWECCDKWEAWSYNEDLAVKSVWAEKDYVIANASMKHEALMQQNHPSMLGYLVGSDYWPNDRAAGLYASAIKEAGWEIPIIASASKRGYPAILGPSGMKMDGPYDWTPPNYWYDVEPSEDRLGAAFGFGSELGSGVGTPELSSLKKFLSKGDQEDLWKSPDKGLYHMSTNVSSFYDRKIYNDALWARYGAPNSLDDYLLKAQIMDYEATRSQFEAVSAFWSKERPATGLIYWMLNNAWPSLHWNLFDYYLHPAGSYFGAKVGSRLEHVAYDYLKKAVYLINHSIDKKGPRTISVDIIDTTGKSLYTAKKSADTQPNSSRNVLDLAAPLKSIADVVFLRITLADDKTTLSRNVYWLSKGLDVLDWEDSDWFFTPVTDYANYTALNKLESAKISVSTQISESGDHATVVLENKSAVPAFFVSLNLVDKAGEDVVPVFWSDNYVTLWPQEKLELQVRGQGAAAIQSPSSKSTVPQGIATTATTPRKSILKLQKGPGVQDKKAMLEWGAVVRGAVLGILAQQHEST</sequence>
<accession>A0ACC2JE03</accession>
<dbReference type="EMBL" id="JAPUUL010002237">
    <property type="protein sequence ID" value="KAJ8125666.1"/>
    <property type="molecule type" value="Genomic_DNA"/>
</dbReference>